<evidence type="ECO:0000313" key="1">
    <source>
        <dbReference type="EMBL" id="SOU91625.1"/>
    </source>
</evidence>
<dbReference type="EMBL" id="LT966316">
    <property type="protein sequence ID" value="SOU91625.1"/>
    <property type="molecule type" value="Genomic_DNA"/>
</dbReference>
<reference evidence="1" key="1">
    <citation type="submission" date="2017-12" db="EMBL/GenBank/DDBJ databases">
        <authorList>
            <consortium name="SysMetEx"/>
        </authorList>
    </citation>
    <scope>NUCLEOTIDE SEQUENCE</scope>
    <source>
        <strain evidence="1">Pb_238</strain>
    </source>
</reference>
<accession>A0A2I2MD24</accession>
<dbReference type="RefSeq" id="WP_143469067.1">
    <property type="nucleotide sequence ID" value="NZ_JPGK01000001.1"/>
</dbReference>
<dbReference type="AlphaFoldDB" id="A0A2I2MD24"/>
<protein>
    <submittedName>
        <fullName evidence="1">Uncharacterized protein</fullName>
    </submittedName>
</protein>
<organism evidence="1">
    <name type="scientific">Leptospirillum ferriphilum</name>
    <dbReference type="NCBI Taxonomy" id="178606"/>
    <lineage>
        <taxon>Bacteria</taxon>
        <taxon>Pseudomonadati</taxon>
        <taxon>Nitrospirota</taxon>
        <taxon>Nitrospiria</taxon>
        <taxon>Nitrospirales</taxon>
        <taxon>Nitrospiraceae</taxon>
        <taxon>Leptospirillum</taxon>
    </lineage>
</organism>
<proteinExistence type="predicted"/>
<sequence>MREDLFQTVRDKDRKGFRGKDLDQGSVVGTGEYVRGIAFGEVDRVETGIGRNSMTDPDQRIVIVSPRQNGKNRTL</sequence>
<name>A0A2I2MD24_9BACT</name>
<gene>
    <name evidence="1" type="ORF">LFTS_00236</name>
</gene>